<feature type="signal peptide" evidence="1">
    <location>
        <begin position="1"/>
        <end position="22"/>
    </location>
</feature>
<name>A0A4P6ZFX2_9FLAO</name>
<dbReference type="RefSeq" id="WP_133439894.1">
    <property type="nucleotide sequence ID" value="NZ_CP037954.1"/>
</dbReference>
<protein>
    <recommendedName>
        <fullName evidence="2">Outer membrane protein beta-barrel domain-containing protein</fullName>
    </recommendedName>
</protein>
<evidence type="ECO:0000259" key="2">
    <source>
        <dbReference type="Pfam" id="PF13568"/>
    </source>
</evidence>
<accession>A0A4P6ZFX2</accession>
<keyword evidence="4" id="KW-1185">Reference proteome</keyword>
<dbReference type="InterPro" id="IPR025665">
    <property type="entry name" value="Beta-barrel_OMP_2"/>
</dbReference>
<evidence type="ECO:0000313" key="3">
    <source>
        <dbReference type="EMBL" id="QBO58467.1"/>
    </source>
</evidence>
<evidence type="ECO:0000313" key="4">
    <source>
        <dbReference type="Proteomes" id="UP000294419"/>
    </source>
</evidence>
<dbReference type="EMBL" id="CP037954">
    <property type="protein sequence ID" value="QBO58467.1"/>
    <property type="molecule type" value="Genomic_DNA"/>
</dbReference>
<sequence length="261" mass="29749">MLKNFFKTSIVAAFCFATFSNAQLFRTKDRMDHLEGFDEQKFSYGFYLAANNFDYKLVLDPKFGMDGQKNLVQTKSAYSFGAGLIGKLRLSDYFDLRIEPGLQFVEREIYFDTQSNDQFAAGTPANQPFAPRVLTDADKLRTVKSTYVDIPLLIEVHGDRWYNSRPYAATGVNWMMNLQSNSKAEDDNQQGIFRTTGSNLAWSAEVGIQFYFSRFKLTPGFRGTFMINNESVADNAETPPYWSSAISSAKTRAFMFVLKFE</sequence>
<reference evidence="3 4" key="1">
    <citation type="submission" date="2019-03" db="EMBL/GenBank/DDBJ databases">
        <authorList>
            <person name="Kim H."/>
            <person name="Yu S.-M."/>
        </authorList>
    </citation>
    <scope>NUCLEOTIDE SEQUENCE [LARGE SCALE GENOMIC DNA]</scope>
    <source>
        <strain evidence="3 4">NBC122</strain>
    </source>
</reference>
<dbReference type="KEGG" id="csal:NBC122_01652"/>
<dbReference type="AlphaFoldDB" id="A0A4P6ZFX2"/>
<keyword evidence="1" id="KW-0732">Signal</keyword>
<gene>
    <name evidence="3" type="ORF">NBC122_01652</name>
</gene>
<evidence type="ECO:0000256" key="1">
    <source>
        <dbReference type="SAM" id="SignalP"/>
    </source>
</evidence>
<feature type="domain" description="Outer membrane protein beta-barrel" evidence="2">
    <location>
        <begin position="40"/>
        <end position="230"/>
    </location>
</feature>
<dbReference type="Pfam" id="PF13568">
    <property type="entry name" value="OMP_b-brl_2"/>
    <property type="match status" value="1"/>
</dbReference>
<proteinExistence type="predicted"/>
<dbReference type="Proteomes" id="UP000294419">
    <property type="component" value="Chromosome"/>
</dbReference>
<feature type="chain" id="PRO_5020478567" description="Outer membrane protein beta-barrel domain-containing protein" evidence="1">
    <location>
        <begin position="23"/>
        <end position="261"/>
    </location>
</feature>
<dbReference type="OrthoDB" id="1467485at2"/>
<organism evidence="3 4">
    <name type="scientific">Chryseobacterium salivictor</name>
    <dbReference type="NCBI Taxonomy" id="2547600"/>
    <lineage>
        <taxon>Bacteria</taxon>
        <taxon>Pseudomonadati</taxon>
        <taxon>Bacteroidota</taxon>
        <taxon>Flavobacteriia</taxon>
        <taxon>Flavobacteriales</taxon>
        <taxon>Weeksellaceae</taxon>
        <taxon>Chryseobacterium group</taxon>
        <taxon>Chryseobacterium</taxon>
    </lineage>
</organism>